<dbReference type="AlphaFoldDB" id="A0A415LJS8"/>
<comment type="caution">
    <text evidence="1">The sequence shown here is derived from an EMBL/GenBank/DDBJ whole genome shotgun (WGS) entry which is preliminary data.</text>
</comment>
<sequence length="845" mass="96991">MKKNEKKQKRKTAPTFETALKTGILPGYMQCWSPERLQAVKELYEAIVEKRDADLGKIIVAGVPCGGGKSSLLKGLAVMAAERMLSLVMMTDNNQRLHDDIEDAIKSIGGVEWAQIEKNIAWLSDGDTVTAGEWRSVMLSSLVALSTQRYLMVNDDVRKNACTTYIMGQQSIKDVLICDEAFQDVNEHMCYYSDVKQFAGILRESIRPDREWEDNIGETAKRAEKYADKLIADLLLEIDRINKIKLPAPKNGPAPEGQMLIDLYLGREERVAKSEKIWREKWLEILPIVTDIRDNIKAVKKDLRSVSENRLFSGLQKIQKSMENMSEKTRPETILSTLEELLELTELLPIGGVRAGLREMTRTCLDNAENCFALSELEKIIRNNRDNMYSNSEHVRDRSITAEQFLDIFRSDNVVFIQASNYGDDKEGDLTGQIKIHVFRYNIKYLPFGKMPCYLFDGTGGINPMYDNRDIFEVRQYEKPRTHVGFIHLDEKMSKTFLQDGRNLDRLYERVSSFLLETYGPQNLNPRKIMISGFKAAGKNAAEYGLAWPEEYVPEGNERYPILHNLQTGMYGPISQYPYATYGSSYCTGSNLYKDCSLLCKISVLRLKQTTVLGQICCRNHQFLENLKSMDESYRARQLQLIFAFGADRSDFSDIIEDVTLRTAMADVIQEINRLRIRNWCDNPADAGKYDITVIWALRGRKQGEYDLADEDFYEKLMRRVMEYFGSDPADKNDYRYIPSKLHPRRKTTEKQGTLMCKIAAWWEALPYGKEYTLADMAAGVGVNKKLLSATLRKEQNAHFLQQMQGEDNCNIRKSGARACYIYTKPAKEKEPEYIQETFDFAKMM</sequence>
<evidence type="ECO:0000313" key="2">
    <source>
        <dbReference type="Proteomes" id="UP000285897"/>
    </source>
</evidence>
<proteinExistence type="predicted"/>
<reference evidence="1 2" key="1">
    <citation type="submission" date="2018-08" db="EMBL/GenBank/DDBJ databases">
        <title>A genome reference for cultivated species of the human gut microbiota.</title>
        <authorList>
            <person name="Zou Y."/>
            <person name="Xue W."/>
            <person name="Luo G."/>
        </authorList>
    </citation>
    <scope>NUCLEOTIDE SEQUENCE [LARGE SCALE GENOMIC DNA]</scope>
    <source>
        <strain evidence="1 2">AF37-6AC</strain>
    </source>
</reference>
<accession>A0A415LJS8</accession>
<evidence type="ECO:0000313" key="1">
    <source>
        <dbReference type="EMBL" id="RHL48798.1"/>
    </source>
</evidence>
<protein>
    <submittedName>
        <fullName evidence="1">Uncharacterized protein</fullName>
    </submittedName>
</protein>
<name>A0A415LJS8_9FIRM</name>
<organism evidence="1 2">
    <name type="scientific">Blautia obeum</name>
    <dbReference type="NCBI Taxonomy" id="40520"/>
    <lineage>
        <taxon>Bacteria</taxon>
        <taxon>Bacillati</taxon>
        <taxon>Bacillota</taxon>
        <taxon>Clostridia</taxon>
        <taxon>Lachnospirales</taxon>
        <taxon>Lachnospiraceae</taxon>
        <taxon>Blautia</taxon>
    </lineage>
</organism>
<dbReference type="RefSeq" id="WP_118393005.1">
    <property type="nucleotide sequence ID" value="NZ_JBBNFJ010000016.1"/>
</dbReference>
<dbReference type="EMBL" id="QROS01000003">
    <property type="protein sequence ID" value="RHL48798.1"/>
    <property type="molecule type" value="Genomic_DNA"/>
</dbReference>
<dbReference type="Proteomes" id="UP000285897">
    <property type="component" value="Unassembled WGS sequence"/>
</dbReference>
<gene>
    <name evidence="1" type="ORF">DW021_05540</name>
</gene>